<evidence type="ECO:0000313" key="2">
    <source>
        <dbReference type="Proteomes" id="UP000015100"/>
    </source>
</evidence>
<dbReference type="AlphaFoldDB" id="S8AU29"/>
<dbReference type="Proteomes" id="UP000015100">
    <property type="component" value="Unassembled WGS sequence"/>
</dbReference>
<accession>S8AU29</accession>
<proteinExistence type="predicted"/>
<reference evidence="2" key="2">
    <citation type="submission" date="2013-04" db="EMBL/GenBank/DDBJ databases">
        <title>Genomic mechanisms accounting for the adaptation to parasitism in nematode-trapping fungi.</title>
        <authorList>
            <person name="Ahren D.G."/>
        </authorList>
    </citation>
    <scope>NUCLEOTIDE SEQUENCE [LARGE SCALE GENOMIC DNA]</scope>
    <source>
        <strain evidence="2">CBS 200.50</strain>
    </source>
</reference>
<name>S8AU29_DACHA</name>
<dbReference type="EMBL" id="AQGS01000046">
    <property type="protein sequence ID" value="EPS44466.1"/>
    <property type="molecule type" value="Genomic_DNA"/>
</dbReference>
<dbReference type="HOGENOM" id="CLU_2497847_0_0_1"/>
<keyword evidence="2" id="KW-1185">Reference proteome</keyword>
<gene>
    <name evidence="1" type="ORF">H072_1546</name>
</gene>
<reference evidence="1 2" key="1">
    <citation type="journal article" date="2013" name="PLoS Genet.">
        <title>Genomic mechanisms accounting for the adaptation to parasitism in nematode-trapping fungi.</title>
        <authorList>
            <person name="Meerupati T."/>
            <person name="Andersson K.M."/>
            <person name="Friman E."/>
            <person name="Kumar D."/>
            <person name="Tunlid A."/>
            <person name="Ahren D."/>
        </authorList>
    </citation>
    <scope>NUCLEOTIDE SEQUENCE [LARGE SCALE GENOMIC DNA]</scope>
    <source>
        <strain evidence="1 2">CBS 200.50</strain>
    </source>
</reference>
<protein>
    <submittedName>
        <fullName evidence="1">Uncharacterized protein</fullName>
    </submittedName>
</protein>
<organism evidence="1 2">
    <name type="scientific">Dactylellina haptotyla (strain CBS 200.50)</name>
    <name type="common">Nematode-trapping fungus</name>
    <name type="synonym">Monacrosporium haptotylum</name>
    <dbReference type="NCBI Taxonomy" id="1284197"/>
    <lineage>
        <taxon>Eukaryota</taxon>
        <taxon>Fungi</taxon>
        <taxon>Dikarya</taxon>
        <taxon>Ascomycota</taxon>
        <taxon>Pezizomycotina</taxon>
        <taxon>Orbiliomycetes</taxon>
        <taxon>Orbiliales</taxon>
        <taxon>Orbiliaceae</taxon>
        <taxon>Dactylellina</taxon>
    </lineage>
</organism>
<sequence>MASSQATHKPFYAPVIASDGSFVKLYFTKFEEQNVEPRIMEGIWEKSTDSWSFREFYSEFYIKTASAVHATMWGDNYVRVFFNSAQ</sequence>
<comment type="caution">
    <text evidence="1">The sequence shown here is derived from an EMBL/GenBank/DDBJ whole genome shotgun (WGS) entry which is preliminary data.</text>
</comment>
<evidence type="ECO:0000313" key="1">
    <source>
        <dbReference type="EMBL" id="EPS44466.1"/>
    </source>
</evidence>